<dbReference type="InterPro" id="IPR028087">
    <property type="entry name" value="Tad_N"/>
</dbReference>
<dbReference type="OrthoDB" id="4337756at2"/>
<feature type="domain" description="Putative Flp pilus-assembly TadG-like N-terminal" evidence="2">
    <location>
        <begin position="9"/>
        <end position="55"/>
    </location>
</feature>
<protein>
    <recommendedName>
        <fullName evidence="2">Putative Flp pilus-assembly TadG-like N-terminal domain-containing protein</fullName>
    </recommendedName>
</protein>
<evidence type="ECO:0000259" key="2">
    <source>
        <dbReference type="Pfam" id="PF13400"/>
    </source>
</evidence>
<evidence type="ECO:0000256" key="1">
    <source>
        <dbReference type="SAM" id="Phobius"/>
    </source>
</evidence>
<dbReference type="AlphaFoldDB" id="A0A2S9PWS8"/>
<dbReference type="EMBL" id="PVLV01000163">
    <property type="protein sequence ID" value="PRH78880.1"/>
    <property type="molecule type" value="Genomic_DNA"/>
</dbReference>
<evidence type="ECO:0000313" key="4">
    <source>
        <dbReference type="Proteomes" id="UP000239322"/>
    </source>
</evidence>
<accession>A0A2S9PWS8</accession>
<organism evidence="3 4">
    <name type="scientific">Streptomyces solincola</name>
    <dbReference type="NCBI Taxonomy" id="2100817"/>
    <lineage>
        <taxon>Bacteria</taxon>
        <taxon>Bacillati</taxon>
        <taxon>Actinomycetota</taxon>
        <taxon>Actinomycetes</taxon>
        <taxon>Kitasatosporales</taxon>
        <taxon>Streptomycetaceae</taxon>
        <taxon>Streptomyces</taxon>
    </lineage>
</organism>
<keyword evidence="4" id="KW-1185">Reference proteome</keyword>
<gene>
    <name evidence="3" type="ORF">C6N75_12575</name>
</gene>
<dbReference type="Proteomes" id="UP000239322">
    <property type="component" value="Unassembled WGS sequence"/>
</dbReference>
<keyword evidence="1" id="KW-0472">Membrane</keyword>
<keyword evidence="1" id="KW-1133">Transmembrane helix</keyword>
<dbReference type="Pfam" id="PF13400">
    <property type="entry name" value="Tad"/>
    <property type="match status" value="1"/>
</dbReference>
<keyword evidence="1" id="KW-0812">Transmembrane</keyword>
<reference evidence="3 4" key="1">
    <citation type="submission" date="2018-03" db="EMBL/GenBank/DDBJ databases">
        <title>Novel Streptomyces sp. from soil.</title>
        <authorList>
            <person name="Tan G.Y.A."/>
            <person name="Lee Z.Y."/>
        </authorList>
    </citation>
    <scope>NUCLEOTIDE SEQUENCE [LARGE SCALE GENOMIC DNA]</scope>
    <source>
        <strain evidence="3 4">ST5x</strain>
    </source>
</reference>
<comment type="caution">
    <text evidence="3">The sequence shown here is derived from an EMBL/GenBank/DDBJ whole genome shotgun (WGS) entry which is preliminary data.</text>
</comment>
<feature type="transmembrane region" description="Helical" evidence="1">
    <location>
        <begin position="12"/>
        <end position="32"/>
    </location>
</feature>
<evidence type="ECO:0000313" key="3">
    <source>
        <dbReference type="EMBL" id="PRH78880.1"/>
    </source>
</evidence>
<proteinExistence type="predicted"/>
<name>A0A2S9PWS8_9ACTN</name>
<sequence length="189" mass="19646">MIGEFRESGQASPFYIFVVAILLFFALAYFAVGQAGALRNGAQSAADAAALAAAKESRDTFELTEENLGDLLTGVLLSEEAGCAAAGSFAAQNQAALTGCEFLDDGRWGSRVAVRSNDSMTGTVLPSIEGEQAVSTATAVVTPRCTIASGEDRESPLPEALDCVDGELDLDPDDLPSMADLFDIKLAAE</sequence>